<dbReference type="Proteomes" id="UP001369815">
    <property type="component" value="Unassembled WGS sequence"/>
</dbReference>
<reference evidence="1 2" key="1">
    <citation type="journal article" date="2024" name="Front Chem Biol">
        <title>Unveiling the potential of Daldinia eschscholtzii MFLUCC 19-0629 through bioactivity and bioinformatics studies for enhanced sustainable agriculture production.</title>
        <authorList>
            <person name="Brooks S."/>
            <person name="Weaver J.A."/>
            <person name="Klomchit A."/>
            <person name="Alharthi S.A."/>
            <person name="Onlamun T."/>
            <person name="Nurani R."/>
            <person name="Vong T.K."/>
            <person name="Alberti F."/>
            <person name="Greco C."/>
        </authorList>
    </citation>
    <scope>NUCLEOTIDE SEQUENCE [LARGE SCALE GENOMIC DNA]</scope>
    <source>
        <strain evidence="1">MFLUCC 19-0629</strain>
    </source>
</reference>
<comment type="caution">
    <text evidence="1">The sequence shown here is derived from an EMBL/GenBank/DDBJ whole genome shotgun (WGS) entry which is preliminary data.</text>
</comment>
<sequence length="211" mass="23532">MAPFVTSAPQGIVWEKGMRLGPGAPHGFDFKERIDDVRLMRGTGTIEDPLVIWPAPGPHIASNESKRQTIMQIVSQTTTDCGLSHAWIAADAHPTSTIGWENGRRKTLRDDYHVTVRMGSDKKTCNLHGHIYLVCEGHDLRRPIVRAMRNDERGIVGGSSPQLLVWGPYESSWPRARTSLPQPPYQVKPGSILEYQTVINPIHTGGLNRKR</sequence>
<evidence type="ECO:0000313" key="1">
    <source>
        <dbReference type="EMBL" id="KAK6951628.1"/>
    </source>
</evidence>
<name>A0AAX6MFZ5_9PEZI</name>
<evidence type="ECO:0000313" key="2">
    <source>
        <dbReference type="Proteomes" id="UP001369815"/>
    </source>
</evidence>
<keyword evidence="2" id="KW-1185">Reference proteome</keyword>
<protein>
    <submittedName>
        <fullName evidence="1">Uncharacterized protein</fullName>
    </submittedName>
</protein>
<accession>A0AAX6MFZ5</accession>
<proteinExistence type="predicted"/>
<gene>
    <name evidence="1" type="ORF">Daesc_006150</name>
</gene>
<dbReference type="AlphaFoldDB" id="A0AAX6MFZ5"/>
<dbReference type="EMBL" id="JBANMG010000006">
    <property type="protein sequence ID" value="KAK6951628.1"/>
    <property type="molecule type" value="Genomic_DNA"/>
</dbReference>
<organism evidence="1 2">
    <name type="scientific">Daldinia eschscholtzii</name>
    <dbReference type="NCBI Taxonomy" id="292717"/>
    <lineage>
        <taxon>Eukaryota</taxon>
        <taxon>Fungi</taxon>
        <taxon>Dikarya</taxon>
        <taxon>Ascomycota</taxon>
        <taxon>Pezizomycotina</taxon>
        <taxon>Sordariomycetes</taxon>
        <taxon>Xylariomycetidae</taxon>
        <taxon>Xylariales</taxon>
        <taxon>Hypoxylaceae</taxon>
        <taxon>Daldinia</taxon>
    </lineage>
</organism>